<accession>A0A8S9L5A1</accession>
<dbReference type="AlphaFoldDB" id="A0A8S9L5A1"/>
<dbReference type="EMBL" id="QGKY02000094">
    <property type="protein sequence ID" value="KAF2603340.1"/>
    <property type="molecule type" value="Genomic_DNA"/>
</dbReference>
<name>A0A8S9L5A1_BRACR</name>
<protein>
    <submittedName>
        <fullName evidence="1">Uncharacterized protein</fullName>
    </submittedName>
</protein>
<gene>
    <name evidence="1" type="ORF">F2Q70_00024347</name>
</gene>
<evidence type="ECO:0000313" key="1">
    <source>
        <dbReference type="EMBL" id="KAF2603340.1"/>
    </source>
</evidence>
<sequence length="170" mass="19703">MDLLQFAFQTLDVNQKVKHVIRGNMWKLSRVERSVNPGIFLAMLRRAQAISRTARWKYSFFQRREEREVTFSLWFLHPRRRLNHSFFNFILFKEVGGSLGCRPPPPVSRILLQPYTAAIQKRRPLLLVSGILDFCLCKPNQKSGEYLSSLEPNRGRDSFVNPGGLASLPL</sequence>
<organism evidence="1">
    <name type="scientific">Brassica cretica</name>
    <name type="common">Mustard</name>
    <dbReference type="NCBI Taxonomy" id="69181"/>
    <lineage>
        <taxon>Eukaryota</taxon>
        <taxon>Viridiplantae</taxon>
        <taxon>Streptophyta</taxon>
        <taxon>Embryophyta</taxon>
        <taxon>Tracheophyta</taxon>
        <taxon>Spermatophyta</taxon>
        <taxon>Magnoliopsida</taxon>
        <taxon>eudicotyledons</taxon>
        <taxon>Gunneridae</taxon>
        <taxon>Pentapetalae</taxon>
        <taxon>rosids</taxon>
        <taxon>malvids</taxon>
        <taxon>Brassicales</taxon>
        <taxon>Brassicaceae</taxon>
        <taxon>Brassiceae</taxon>
        <taxon>Brassica</taxon>
    </lineage>
</organism>
<comment type="caution">
    <text evidence="1">The sequence shown here is derived from an EMBL/GenBank/DDBJ whole genome shotgun (WGS) entry which is preliminary data.</text>
</comment>
<proteinExistence type="predicted"/>
<reference evidence="1" key="1">
    <citation type="submission" date="2019-12" db="EMBL/GenBank/DDBJ databases">
        <title>Genome sequencing and annotation of Brassica cretica.</title>
        <authorList>
            <person name="Studholme D.J."/>
            <person name="Sarris P.F."/>
        </authorList>
    </citation>
    <scope>NUCLEOTIDE SEQUENCE</scope>
    <source>
        <strain evidence="1">PFS-102/07</strain>
        <tissue evidence="1">Leaf</tissue>
    </source>
</reference>